<dbReference type="AlphaFoldDB" id="A0A2M7RF39"/>
<keyword evidence="1" id="KW-0472">Membrane</keyword>
<name>A0A2M7RF39_9BACT</name>
<accession>A0A2M7RF39</accession>
<feature type="transmembrane region" description="Helical" evidence="1">
    <location>
        <begin position="125"/>
        <end position="145"/>
    </location>
</feature>
<proteinExistence type="predicted"/>
<evidence type="ECO:0008006" key="4">
    <source>
        <dbReference type="Google" id="ProtNLM"/>
    </source>
</evidence>
<reference evidence="3" key="1">
    <citation type="submission" date="2017-09" db="EMBL/GenBank/DDBJ databases">
        <title>Depth-based differentiation of microbial function through sediment-hosted aquifers and enrichment of novel symbionts in the deep terrestrial subsurface.</title>
        <authorList>
            <person name="Probst A.J."/>
            <person name="Ladd B."/>
            <person name="Jarett J.K."/>
            <person name="Geller-Mcgrath D.E."/>
            <person name="Sieber C.M.K."/>
            <person name="Emerson J.B."/>
            <person name="Anantharaman K."/>
            <person name="Thomas B.C."/>
            <person name="Malmstrom R."/>
            <person name="Stieglmeier M."/>
            <person name="Klingl A."/>
            <person name="Woyke T."/>
            <person name="Ryan C.M."/>
            <person name="Banfield J.F."/>
        </authorList>
    </citation>
    <scope>NUCLEOTIDE SEQUENCE [LARGE SCALE GENOMIC DNA]</scope>
</reference>
<evidence type="ECO:0000256" key="1">
    <source>
        <dbReference type="SAM" id="Phobius"/>
    </source>
</evidence>
<evidence type="ECO:0000313" key="2">
    <source>
        <dbReference type="EMBL" id="PIY95161.1"/>
    </source>
</evidence>
<dbReference type="Pfam" id="PF04307">
    <property type="entry name" value="YdjM"/>
    <property type="match status" value="1"/>
</dbReference>
<dbReference type="Proteomes" id="UP000228689">
    <property type="component" value="Unassembled WGS sequence"/>
</dbReference>
<dbReference type="EMBL" id="PFMC01000036">
    <property type="protein sequence ID" value="PIY95161.1"/>
    <property type="molecule type" value="Genomic_DNA"/>
</dbReference>
<feature type="transmembrane region" description="Helical" evidence="1">
    <location>
        <begin position="73"/>
        <end position="97"/>
    </location>
</feature>
<keyword evidence="1" id="KW-1133">Transmembrane helix</keyword>
<gene>
    <name evidence="2" type="ORF">COY67_01380</name>
</gene>
<organism evidence="2 3">
    <name type="scientific">Candidatus Komeilibacteria bacterium CG_4_10_14_0_8_um_filter_37_78</name>
    <dbReference type="NCBI Taxonomy" id="1974471"/>
    <lineage>
        <taxon>Bacteria</taxon>
        <taxon>Candidatus Komeiliibacteriota</taxon>
    </lineage>
</organism>
<keyword evidence="1" id="KW-0812">Transmembrane</keyword>
<evidence type="ECO:0000313" key="3">
    <source>
        <dbReference type="Proteomes" id="UP000228689"/>
    </source>
</evidence>
<sequence length="146" mass="16711">MYLGTHLAAGLIIGKITGDYTPAILGSVIGDVDHLYSYYKHGLFQSVEKFIKYARAKENPIDDERNYLHNVNVIFILSLIIMVFNFFTGLVFLIAYLSHLLLDALDHTDFYPFWPNRKINLRGPINFFSIGDIAISIVLLMVWLII</sequence>
<comment type="caution">
    <text evidence="2">The sequence shown here is derived from an EMBL/GenBank/DDBJ whole genome shotgun (WGS) entry which is preliminary data.</text>
</comment>
<dbReference type="InterPro" id="IPR007404">
    <property type="entry name" value="YdjM-like"/>
</dbReference>
<protein>
    <recommendedName>
        <fullName evidence="4">Metal-dependent hydrolase</fullName>
    </recommendedName>
</protein>